<evidence type="ECO:0000313" key="5">
    <source>
        <dbReference type="Proteomes" id="UP000694564"/>
    </source>
</evidence>
<evidence type="ECO:0000256" key="1">
    <source>
        <dbReference type="PROSITE-ProRule" id="PRU00023"/>
    </source>
</evidence>
<dbReference type="PROSITE" id="PS50853">
    <property type="entry name" value="FN3"/>
    <property type="match status" value="1"/>
</dbReference>
<feature type="region of interest" description="Disordered" evidence="2">
    <location>
        <begin position="120"/>
        <end position="142"/>
    </location>
</feature>
<reference evidence="4" key="2">
    <citation type="submission" date="2025-09" db="UniProtKB">
        <authorList>
            <consortium name="Ensembl"/>
        </authorList>
    </citation>
    <scope>IDENTIFICATION</scope>
</reference>
<feature type="region of interest" description="Disordered" evidence="2">
    <location>
        <begin position="1082"/>
        <end position="1103"/>
    </location>
</feature>
<dbReference type="GO" id="GO:0000132">
    <property type="term" value="P:establishment of mitotic spindle orientation"/>
    <property type="evidence" value="ECO:0007669"/>
    <property type="project" value="TreeGrafter"/>
</dbReference>
<accession>A0A8D2CQ08</accession>
<dbReference type="InterPro" id="IPR003961">
    <property type="entry name" value="FN3_dom"/>
</dbReference>
<feature type="compositionally biased region" description="Polar residues" evidence="2">
    <location>
        <begin position="1277"/>
        <end position="1287"/>
    </location>
</feature>
<dbReference type="GO" id="GO:0001662">
    <property type="term" value="P:behavioral fear response"/>
    <property type="evidence" value="ECO:0007669"/>
    <property type="project" value="Ensembl"/>
</dbReference>
<dbReference type="Gene3D" id="2.60.40.10">
    <property type="entry name" value="Immunoglobulins"/>
    <property type="match status" value="1"/>
</dbReference>
<dbReference type="PROSITE" id="PS50297">
    <property type="entry name" value="ANK_REP_REGION"/>
    <property type="match status" value="1"/>
</dbReference>
<feature type="region of interest" description="Disordered" evidence="2">
    <location>
        <begin position="59"/>
        <end position="90"/>
    </location>
</feature>
<dbReference type="Pfam" id="PF00041">
    <property type="entry name" value="fn3"/>
    <property type="match status" value="1"/>
</dbReference>
<dbReference type="GO" id="GO:0045475">
    <property type="term" value="P:locomotor rhythm"/>
    <property type="evidence" value="ECO:0007669"/>
    <property type="project" value="Ensembl"/>
</dbReference>
<dbReference type="PROSITE" id="PS50088">
    <property type="entry name" value="ANK_REPEAT"/>
    <property type="match status" value="1"/>
</dbReference>
<sequence>MLCLEKLVGLLKSQRKSNAYKKGPWKSQRYTVTSSRVAYVRLSGDGIWTREKSRRLPMVPGGIYSRKSETQTVEDDSPKDLPLLGEQSNSDNDINESVFFWGISDKAAQRKTISADEGSFHLQQEKQQPRPEPVHRLGSGKGRLRLPRRLPFKDRHFTCSKIIGRRFACFAQRLSHRRKQSQCDLLNESTGQLPTTCSSAASKNLNWNSRVKMTQQMQNLHLSQSKKHSAPSSPNAAKRLYRNLSEKLKGSHSSFDEAYFRTRTDRLSLRKTSVNFQGNEAMFEAVEQQDMDAVQLLLYQYTPDELDLNTPNSEGLTPLDIAIMTNNVPIARILLRTGARESPHFVSLESRALHLNTLVQEAQDRVSELSAQVENEGFTLDNTEKEKQLKAWEWRYRLYRRMKTGFEHARAPEVPANACLTVTSSTSLTVSFQEPLSANAAVVTRYKVEWSMSKDFSPLAGEIIMDNLQTLRCTITGLKPGQQYFARVSAYNMKGWGPAQTTTPSCASPSNWKDYDDREPRHKGQIEVLESLLQQVRALHQHHSCRESSKLQTTGRKQSVSRSLKHLFHSSNKFVKTLKRGLYIAVIFYYKDNMLVTNEDQIPIVEIDDSHTSSITQDFLWFTKLSCMWEDIRWLRQSVPISTSSSTVLQTRQKMLAATAQLQNLLGTHNLGRVYYEPIKDRHGNILIVTIREVEMLYSFFNGKWMQISKLQSQRKSLSTPEEPTALDILLITIQDILSYHKRSHQRLSPGLYLGYLKLCSSVDQIKVLVTQKLPNILCHVKIRENNKEEWEWIQKLSGSESMESVDHTSDCPMQLFFYELQMAVKALLKQINIPLHQARNFRLYTQEVLEMGHNVSFLLLLPASDDVCTAPGQNNPYTPHSGFLNLPLQMFELVHFCSYREKFISLYCRLSAVVELDSLNTQQSLREAISDSEVAAAKQRHQQVLDFIQQTDEIWREMRWIMDALQYARYKQPVSGFPITKLIDSSDEQDLKKINSTSSHIDCLPSPSPSPEMHRRKTMSESQPCSDEEGCSEVFLPTDSDYDSSDALSPRDLDLVYLSSHDIAQQALSGLSGSAPDVLQVHDMKTPAGPGQDPQSRAQSLDPDHSCVEFLHGLSLTGLAPKNHSKMAPGARPPLGFLGKRKSGKHQHYGGFSRHRRWLRMHSETQSLSLSEGVYTPHLSRACGLAQESGEAERHGPALDGPRGLTLAHAASLPEERKGCLQDPRPSASSIYVEPYPGALVRQDAKPWAGLSPPPGGRVRLSSPTRPELSPKGPTSPVSEILSSML</sequence>
<dbReference type="PANTHER" id="PTHR21437:SF3">
    <property type="entry name" value="ANKYRIN REPEAT AND FIBRONECTIN TYPE-III DOMAIN-CONTAINING PROTEIN 1"/>
    <property type="match status" value="1"/>
</dbReference>
<dbReference type="PANTHER" id="PTHR21437">
    <property type="entry name" value="WIDE AWAKE"/>
    <property type="match status" value="1"/>
</dbReference>
<dbReference type="FunFam" id="1.25.40.20:FF:000296">
    <property type="entry name" value="Ankyrin repeat and fibronectin type III domain containing 1"/>
    <property type="match status" value="1"/>
</dbReference>
<dbReference type="SUPFAM" id="SSF49265">
    <property type="entry name" value="Fibronectin type III"/>
    <property type="match status" value="1"/>
</dbReference>
<evidence type="ECO:0000259" key="3">
    <source>
        <dbReference type="PROSITE" id="PS50853"/>
    </source>
</evidence>
<evidence type="ECO:0000313" key="4">
    <source>
        <dbReference type="Ensembl" id="ENSSVLP00005011205.1"/>
    </source>
</evidence>
<keyword evidence="1" id="KW-0040">ANK repeat</keyword>
<dbReference type="GeneTree" id="ENSGT00940000159856"/>
<dbReference type="GO" id="GO:0061172">
    <property type="term" value="P:regulation of establishment of bipolar cell polarity"/>
    <property type="evidence" value="ECO:0007669"/>
    <property type="project" value="TreeGrafter"/>
</dbReference>
<dbReference type="CDD" id="cd00063">
    <property type="entry name" value="FN3"/>
    <property type="match status" value="1"/>
</dbReference>
<dbReference type="Pfam" id="PF13637">
    <property type="entry name" value="Ank_4"/>
    <property type="match status" value="1"/>
</dbReference>
<dbReference type="GO" id="GO:0050957">
    <property type="term" value="P:equilibrioception"/>
    <property type="evidence" value="ECO:0007669"/>
    <property type="project" value="Ensembl"/>
</dbReference>
<evidence type="ECO:0000256" key="2">
    <source>
        <dbReference type="SAM" id="MobiDB-lite"/>
    </source>
</evidence>
<dbReference type="Ensembl" id="ENSSVLT00005012407.1">
    <property type="protein sequence ID" value="ENSSVLP00005011205.1"/>
    <property type="gene ID" value="ENSSVLG00005008633.1"/>
</dbReference>
<protein>
    <submittedName>
        <fullName evidence="4">Ankyrin repeat and fibronectin type III domain containing 1</fullName>
    </submittedName>
</protein>
<dbReference type="InterPro" id="IPR039269">
    <property type="entry name" value="ANKFN1"/>
</dbReference>
<feature type="repeat" description="ANK" evidence="1">
    <location>
        <begin position="314"/>
        <end position="339"/>
    </location>
</feature>
<dbReference type="Proteomes" id="UP000694564">
    <property type="component" value="Chromosome 3"/>
</dbReference>
<dbReference type="InterPro" id="IPR002110">
    <property type="entry name" value="Ankyrin_rpt"/>
</dbReference>
<dbReference type="GO" id="GO:0005819">
    <property type="term" value="C:spindle"/>
    <property type="evidence" value="ECO:0007669"/>
    <property type="project" value="TreeGrafter"/>
</dbReference>
<dbReference type="SMART" id="SM00060">
    <property type="entry name" value="FN3"/>
    <property type="match status" value="1"/>
</dbReference>
<dbReference type="SMART" id="SM00248">
    <property type="entry name" value="ANK"/>
    <property type="match status" value="2"/>
</dbReference>
<dbReference type="OrthoDB" id="2428204at2759"/>
<feature type="region of interest" description="Disordered" evidence="2">
    <location>
        <begin position="997"/>
        <end position="1039"/>
    </location>
</feature>
<name>A0A8D2CQ08_SCIVU</name>
<dbReference type="InterPro" id="IPR036116">
    <property type="entry name" value="FN3_sf"/>
</dbReference>
<keyword evidence="5" id="KW-1185">Reference proteome</keyword>
<feature type="domain" description="Fibronectin type-III" evidence="3">
    <location>
        <begin position="414"/>
        <end position="510"/>
    </location>
</feature>
<feature type="region of interest" description="Disordered" evidence="2">
    <location>
        <begin position="1244"/>
        <end position="1287"/>
    </location>
</feature>
<reference evidence="4" key="1">
    <citation type="submission" date="2025-08" db="UniProtKB">
        <authorList>
            <consortium name="Ensembl"/>
        </authorList>
    </citation>
    <scope>IDENTIFICATION</scope>
</reference>
<gene>
    <name evidence="4" type="primary">ANKFN1</name>
</gene>
<proteinExistence type="predicted"/>
<dbReference type="InterPro" id="IPR013783">
    <property type="entry name" value="Ig-like_fold"/>
</dbReference>
<dbReference type="SUPFAM" id="SSF48403">
    <property type="entry name" value="Ankyrin repeat"/>
    <property type="match status" value="1"/>
</dbReference>
<dbReference type="Gene3D" id="1.25.40.20">
    <property type="entry name" value="Ankyrin repeat-containing domain"/>
    <property type="match status" value="1"/>
</dbReference>
<feature type="compositionally biased region" description="Basic and acidic residues" evidence="2">
    <location>
        <begin position="123"/>
        <end position="135"/>
    </location>
</feature>
<organism evidence="4 5">
    <name type="scientific">Sciurus vulgaris</name>
    <name type="common">Eurasian red squirrel</name>
    <dbReference type="NCBI Taxonomy" id="55149"/>
    <lineage>
        <taxon>Eukaryota</taxon>
        <taxon>Metazoa</taxon>
        <taxon>Chordata</taxon>
        <taxon>Craniata</taxon>
        <taxon>Vertebrata</taxon>
        <taxon>Euteleostomi</taxon>
        <taxon>Mammalia</taxon>
        <taxon>Eutheria</taxon>
        <taxon>Euarchontoglires</taxon>
        <taxon>Glires</taxon>
        <taxon>Rodentia</taxon>
        <taxon>Sciuromorpha</taxon>
        <taxon>Sciuridae</taxon>
        <taxon>Sciurinae</taxon>
        <taxon>Sciurini</taxon>
        <taxon>Sciurus</taxon>
    </lineage>
</organism>
<dbReference type="InterPro" id="IPR036770">
    <property type="entry name" value="Ankyrin_rpt-contain_sf"/>
</dbReference>